<evidence type="ECO:0000256" key="1">
    <source>
        <dbReference type="SAM" id="Phobius"/>
    </source>
</evidence>
<dbReference type="InterPro" id="IPR046641">
    <property type="entry name" value="DUF6753"/>
</dbReference>
<dbReference type="EMBL" id="JADEWL010000078">
    <property type="protein sequence ID" value="MBE9214951.1"/>
    <property type="molecule type" value="Genomic_DNA"/>
</dbReference>
<accession>A0A8J7K1R1</accession>
<dbReference type="RefSeq" id="WP_193922917.1">
    <property type="nucleotide sequence ID" value="NZ_JADEWL010000078.1"/>
</dbReference>
<comment type="caution">
    <text evidence="2">The sequence shown here is derived from an EMBL/GenBank/DDBJ whole genome shotgun (WGS) entry which is preliminary data.</text>
</comment>
<feature type="transmembrane region" description="Helical" evidence="1">
    <location>
        <begin position="117"/>
        <end position="143"/>
    </location>
</feature>
<keyword evidence="1" id="KW-0472">Membrane</keyword>
<sequence length="222" mass="24955">MVHSLRKAKNESYLNRLLEGKDADFQRRVLAVAVEHGLSTSDPLFLIMLSTGQLQVLLEDKPNEFNQLFQRWSEAIYDHLEKAKRTAVSGQEVEIRSMVNRLIKHCGESKERSRLRVMLPAMGLLVAAIGFGVLTGLSVRVWLDGGYASEKPKLLTVAEVESLRWVKGSQGQLARNIIIWNSESLTNLNCTKIPEQKALVKNVKGENISNTSDYCLLRVKPP</sequence>
<keyword evidence="3" id="KW-1185">Reference proteome</keyword>
<name>A0A8J7K1R1_9CYAN</name>
<evidence type="ECO:0000313" key="3">
    <source>
        <dbReference type="Proteomes" id="UP000620559"/>
    </source>
</evidence>
<dbReference type="Proteomes" id="UP000620559">
    <property type="component" value="Unassembled WGS sequence"/>
</dbReference>
<keyword evidence="1" id="KW-0812">Transmembrane</keyword>
<organism evidence="2 3">
    <name type="scientific">Plectonema cf. radiosum LEGE 06105</name>
    <dbReference type="NCBI Taxonomy" id="945769"/>
    <lineage>
        <taxon>Bacteria</taxon>
        <taxon>Bacillati</taxon>
        <taxon>Cyanobacteriota</taxon>
        <taxon>Cyanophyceae</taxon>
        <taxon>Oscillatoriophycideae</taxon>
        <taxon>Oscillatoriales</taxon>
        <taxon>Microcoleaceae</taxon>
        <taxon>Plectonema</taxon>
    </lineage>
</organism>
<protein>
    <submittedName>
        <fullName evidence="2">Uncharacterized protein</fullName>
    </submittedName>
</protein>
<evidence type="ECO:0000313" key="2">
    <source>
        <dbReference type="EMBL" id="MBE9214951.1"/>
    </source>
</evidence>
<proteinExistence type="predicted"/>
<reference evidence="2" key="1">
    <citation type="submission" date="2020-10" db="EMBL/GenBank/DDBJ databases">
        <authorList>
            <person name="Castelo-Branco R."/>
            <person name="Eusebio N."/>
            <person name="Adriana R."/>
            <person name="Vieira A."/>
            <person name="Brugerolle De Fraissinette N."/>
            <person name="Rezende De Castro R."/>
            <person name="Schneider M.P."/>
            <person name="Vasconcelos V."/>
            <person name="Leao P.N."/>
        </authorList>
    </citation>
    <scope>NUCLEOTIDE SEQUENCE</scope>
    <source>
        <strain evidence="2">LEGE 06105</strain>
    </source>
</reference>
<keyword evidence="1" id="KW-1133">Transmembrane helix</keyword>
<dbReference type="AlphaFoldDB" id="A0A8J7K1R1"/>
<dbReference type="Pfam" id="PF20538">
    <property type="entry name" value="DUF6753"/>
    <property type="match status" value="1"/>
</dbReference>
<gene>
    <name evidence="2" type="ORF">IQ247_20135</name>
</gene>